<dbReference type="InterPro" id="IPR000980">
    <property type="entry name" value="SH2"/>
</dbReference>
<evidence type="ECO:0000313" key="5">
    <source>
        <dbReference type="WBParaSite" id="SSLN_0000455401-mRNA-1"/>
    </source>
</evidence>
<evidence type="ECO:0000256" key="1">
    <source>
        <dbReference type="PROSITE-ProRule" id="PRU00191"/>
    </source>
</evidence>
<name>A0A183SJK9_SCHSO</name>
<dbReference type="InterPro" id="IPR036860">
    <property type="entry name" value="SH2_dom_sf"/>
</dbReference>
<keyword evidence="1" id="KW-0727">SH2 domain</keyword>
<dbReference type="AlphaFoldDB" id="A0A183SJK9"/>
<reference evidence="3 4" key="2">
    <citation type="submission" date="2018-11" db="EMBL/GenBank/DDBJ databases">
        <authorList>
            <consortium name="Pathogen Informatics"/>
        </authorList>
    </citation>
    <scope>NUCLEOTIDE SEQUENCE [LARGE SCALE GENOMIC DNA]</scope>
    <source>
        <strain evidence="3 4">NST_G2</strain>
    </source>
</reference>
<dbReference type="Pfam" id="PF00017">
    <property type="entry name" value="SH2"/>
    <property type="match status" value="1"/>
</dbReference>
<evidence type="ECO:0000313" key="3">
    <source>
        <dbReference type="EMBL" id="VDL90792.1"/>
    </source>
</evidence>
<dbReference type="OrthoDB" id="28230at2759"/>
<dbReference type="EMBL" id="UYSU01032857">
    <property type="protein sequence ID" value="VDL90792.1"/>
    <property type="molecule type" value="Genomic_DNA"/>
</dbReference>
<evidence type="ECO:0000313" key="4">
    <source>
        <dbReference type="Proteomes" id="UP000275846"/>
    </source>
</evidence>
<dbReference type="WBParaSite" id="SSLN_0000455401-mRNA-1">
    <property type="protein sequence ID" value="SSLN_0000455401-mRNA-1"/>
    <property type="gene ID" value="SSLN_0000455401"/>
</dbReference>
<sequence length="93" mass="10261">MYLLSSLRWYFGDMRRLQAEQCLLLHGNDQGSFLVRASESRSGEYSLSGQPSGAPPLPPTPLVLSVGCYEGVFISQISTPSSRLPEFRTVLPL</sequence>
<dbReference type="PRINTS" id="PR00401">
    <property type="entry name" value="SH2DOMAIN"/>
</dbReference>
<protein>
    <submittedName>
        <fullName evidence="5">SH2 domain-containing protein</fullName>
    </submittedName>
</protein>
<dbReference type="PROSITE" id="PS50001">
    <property type="entry name" value="SH2"/>
    <property type="match status" value="1"/>
</dbReference>
<feature type="domain" description="SH2" evidence="2">
    <location>
        <begin position="9"/>
        <end position="48"/>
    </location>
</feature>
<gene>
    <name evidence="3" type="ORF">SSLN_LOCUS4407</name>
</gene>
<dbReference type="Proteomes" id="UP000275846">
    <property type="component" value="Unassembled WGS sequence"/>
</dbReference>
<dbReference type="Gene3D" id="3.30.505.10">
    <property type="entry name" value="SH2 domain"/>
    <property type="match status" value="1"/>
</dbReference>
<proteinExistence type="predicted"/>
<reference evidence="5" key="1">
    <citation type="submission" date="2016-06" db="UniProtKB">
        <authorList>
            <consortium name="WormBaseParasite"/>
        </authorList>
    </citation>
    <scope>IDENTIFICATION</scope>
</reference>
<accession>A0A183SJK9</accession>
<evidence type="ECO:0000259" key="2">
    <source>
        <dbReference type="PROSITE" id="PS50001"/>
    </source>
</evidence>
<organism evidence="5">
    <name type="scientific">Schistocephalus solidus</name>
    <name type="common">Tapeworm</name>
    <dbReference type="NCBI Taxonomy" id="70667"/>
    <lineage>
        <taxon>Eukaryota</taxon>
        <taxon>Metazoa</taxon>
        <taxon>Spiralia</taxon>
        <taxon>Lophotrochozoa</taxon>
        <taxon>Platyhelminthes</taxon>
        <taxon>Cestoda</taxon>
        <taxon>Eucestoda</taxon>
        <taxon>Diphyllobothriidea</taxon>
        <taxon>Diphyllobothriidae</taxon>
        <taxon>Schistocephalus</taxon>
    </lineage>
</organism>
<dbReference type="SUPFAM" id="SSF55550">
    <property type="entry name" value="SH2 domain"/>
    <property type="match status" value="1"/>
</dbReference>
<dbReference type="STRING" id="70667.A0A183SJK9"/>
<keyword evidence="4" id="KW-1185">Reference proteome</keyword>